<reference evidence="2" key="1">
    <citation type="submission" date="2021-03" db="EMBL/GenBank/DDBJ databases">
        <title>Draft genome sequence of rust myrtle Austropuccinia psidii MF-1, a brazilian biotype.</title>
        <authorList>
            <person name="Quecine M.C."/>
            <person name="Pachon D.M.R."/>
            <person name="Bonatelli M.L."/>
            <person name="Correr F.H."/>
            <person name="Franceschini L.M."/>
            <person name="Leite T.F."/>
            <person name="Margarido G.R.A."/>
            <person name="Almeida C.A."/>
            <person name="Ferrarezi J.A."/>
            <person name="Labate C.A."/>
        </authorList>
    </citation>
    <scope>NUCLEOTIDE SEQUENCE</scope>
    <source>
        <strain evidence="2">MF-1</strain>
    </source>
</reference>
<dbReference type="PANTHER" id="PTHR23022">
    <property type="entry name" value="TRANSPOSABLE ELEMENT-RELATED"/>
    <property type="match status" value="1"/>
</dbReference>
<evidence type="ECO:0000313" key="2">
    <source>
        <dbReference type="EMBL" id="MBW0503240.1"/>
    </source>
</evidence>
<sequence length="220" mass="25831">MEQRLEFARAHFHWTVNDWSQVVWMDKSLFELGKPVTQKRVWQTPEQKLDLDSMAVNHQSGRQLLMIWGAICGPIQSKLIIIPPRQRREVYFIDNVYKPGLLPFMDKLVEVGVAVNCEELTLMEDGAPIHTSLASQQWHEDHQIQKFAWPPSSPDLNPIENLWYKMNFVITNLFNPKMMDKLRKAIYIVWDTMPFNHLEALLVSMPARMQMVVDKNRALF</sequence>
<gene>
    <name evidence="2" type="ORF">O181_042955</name>
</gene>
<proteinExistence type="predicted"/>
<comment type="caution">
    <text evidence="2">The sequence shown here is derived from an EMBL/GenBank/DDBJ whole genome shotgun (WGS) entry which is preliminary data.</text>
</comment>
<dbReference type="InterPro" id="IPR038717">
    <property type="entry name" value="Tc1-like_DDE_dom"/>
</dbReference>
<accession>A0A9Q3DLL4</accession>
<protein>
    <recommendedName>
        <fullName evidence="1">Tc1-like transposase DDE domain-containing protein</fullName>
    </recommendedName>
</protein>
<dbReference type="AlphaFoldDB" id="A0A9Q3DLL4"/>
<dbReference type="Proteomes" id="UP000765509">
    <property type="component" value="Unassembled WGS sequence"/>
</dbReference>
<dbReference type="GO" id="GO:0003676">
    <property type="term" value="F:nucleic acid binding"/>
    <property type="evidence" value="ECO:0007669"/>
    <property type="project" value="InterPro"/>
</dbReference>
<name>A0A9Q3DLL4_9BASI</name>
<evidence type="ECO:0000259" key="1">
    <source>
        <dbReference type="Pfam" id="PF13358"/>
    </source>
</evidence>
<feature type="domain" description="Tc1-like transposase DDE" evidence="1">
    <location>
        <begin position="22"/>
        <end position="167"/>
    </location>
</feature>
<dbReference type="EMBL" id="AVOT02017244">
    <property type="protein sequence ID" value="MBW0503240.1"/>
    <property type="molecule type" value="Genomic_DNA"/>
</dbReference>
<dbReference type="PANTHER" id="PTHR23022:SF119">
    <property type="entry name" value="TC1-LIKE TRANSPOSASE DDE DOMAIN-CONTAINING PROTEIN"/>
    <property type="match status" value="1"/>
</dbReference>
<evidence type="ECO:0000313" key="3">
    <source>
        <dbReference type="Proteomes" id="UP000765509"/>
    </source>
</evidence>
<dbReference type="OrthoDB" id="4843387at2759"/>
<organism evidence="2 3">
    <name type="scientific">Austropuccinia psidii MF-1</name>
    <dbReference type="NCBI Taxonomy" id="1389203"/>
    <lineage>
        <taxon>Eukaryota</taxon>
        <taxon>Fungi</taxon>
        <taxon>Dikarya</taxon>
        <taxon>Basidiomycota</taxon>
        <taxon>Pucciniomycotina</taxon>
        <taxon>Pucciniomycetes</taxon>
        <taxon>Pucciniales</taxon>
        <taxon>Sphaerophragmiaceae</taxon>
        <taxon>Austropuccinia</taxon>
    </lineage>
</organism>
<dbReference type="Gene3D" id="3.30.420.10">
    <property type="entry name" value="Ribonuclease H-like superfamily/Ribonuclease H"/>
    <property type="match status" value="1"/>
</dbReference>
<dbReference type="InterPro" id="IPR036397">
    <property type="entry name" value="RNaseH_sf"/>
</dbReference>
<dbReference type="Pfam" id="PF13358">
    <property type="entry name" value="DDE_3"/>
    <property type="match status" value="1"/>
</dbReference>
<keyword evidence="3" id="KW-1185">Reference proteome</keyword>
<dbReference type="InterPro" id="IPR052338">
    <property type="entry name" value="Transposase_5"/>
</dbReference>